<accession>A0A9J6H2Q0</accession>
<dbReference type="EMBL" id="JABSTR010000011">
    <property type="protein sequence ID" value="KAH9382013.1"/>
    <property type="molecule type" value="Genomic_DNA"/>
</dbReference>
<dbReference type="VEuPathDB" id="VectorBase:HLOH_042643"/>
<evidence type="ECO:0000313" key="2">
    <source>
        <dbReference type="Proteomes" id="UP000821853"/>
    </source>
</evidence>
<organism evidence="1 2">
    <name type="scientific">Haemaphysalis longicornis</name>
    <name type="common">Bush tick</name>
    <dbReference type="NCBI Taxonomy" id="44386"/>
    <lineage>
        <taxon>Eukaryota</taxon>
        <taxon>Metazoa</taxon>
        <taxon>Ecdysozoa</taxon>
        <taxon>Arthropoda</taxon>
        <taxon>Chelicerata</taxon>
        <taxon>Arachnida</taxon>
        <taxon>Acari</taxon>
        <taxon>Parasitiformes</taxon>
        <taxon>Ixodida</taxon>
        <taxon>Ixodoidea</taxon>
        <taxon>Ixodidae</taxon>
        <taxon>Haemaphysalinae</taxon>
        <taxon>Haemaphysalis</taxon>
    </lineage>
</organism>
<name>A0A9J6H2Q0_HAELO</name>
<gene>
    <name evidence="1" type="ORF">HPB48_022194</name>
</gene>
<dbReference type="AlphaFoldDB" id="A0A9J6H2Q0"/>
<reference evidence="1 2" key="1">
    <citation type="journal article" date="2020" name="Cell">
        <title>Large-Scale Comparative Analyses of Tick Genomes Elucidate Their Genetic Diversity and Vector Capacities.</title>
        <authorList>
            <consortium name="Tick Genome and Microbiome Consortium (TIGMIC)"/>
            <person name="Jia N."/>
            <person name="Wang J."/>
            <person name="Shi W."/>
            <person name="Du L."/>
            <person name="Sun Y."/>
            <person name="Zhan W."/>
            <person name="Jiang J.F."/>
            <person name="Wang Q."/>
            <person name="Zhang B."/>
            <person name="Ji P."/>
            <person name="Bell-Sakyi L."/>
            <person name="Cui X.M."/>
            <person name="Yuan T.T."/>
            <person name="Jiang B.G."/>
            <person name="Yang W.F."/>
            <person name="Lam T.T."/>
            <person name="Chang Q.C."/>
            <person name="Ding S.J."/>
            <person name="Wang X.J."/>
            <person name="Zhu J.G."/>
            <person name="Ruan X.D."/>
            <person name="Zhao L."/>
            <person name="Wei J.T."/>
            <person name="Ye R.Z."/>
            <person name="Que T.C."/>
            <person name="Du C.H."/>
            <person name="Zhou Y.H."/>
            <person name="Cheng J.X."/>
            <person name="Dai P.F."/>
            <person name="Guo W.B."/>
            <person name="Han X.H."/>
            <person name="Huang E.J."/>
            <person name="Li L.F."/>
            <person name="Wei W."/>
            <person name="Gao Y.C."/>
            <person name="Liu J.Z."/>
            <person name="Shao H.Z."/>
            <person name="Wang X."/>
            <person name="Wang C.C."/>
            <person name="Yang T.C."/>
            <person name="Huo Q.B."/>
            <person name="Li W."/>
            <person name="Chen H.Y."/>
            <person name="Chen S.E."/>
            <person name="Zhou L.G."/>
            <person name="Ni X.B."/>
            <person name="Tian J.H."/>
            <person name="Sheng Y."/>
            <person name="Liu T."/>
            <person name="Pan Y.S."/>
            <person name="Xia L.Y."/>
            <person name="Li J."/>
            <person name="Zhao F."/>
            <person name="Cao W.C."/>
        </authorList>
    </citation>
    <scope>NUCLEOTIDE SEQUENCE [LARGE SCALE GENOMIC DNA]</scope>
    <source>
        <strain evidence="1">HaeL-2018</strain>
    </source>
</reference>
<keyword evidence="2" id="KW-1185">Reference proteome</keyword>
<proteinExistence type="predicted"/>
<protein>
    <submittedName>
        <fullName evidence="1">Uncharacterized protein</fullName>
    </submittedName>
</protein>
<sequence length="140" mass="15717">MEFTEKHPDIQEAGGSFPLHGYEVFSQSSTPHRRRGIVDNSATSTVTLAFVRKDLLTRQNDITDVNTPSQEHVSTTTMVGDHRLTVNNVYWSPNQPSALCLRYTPSHLLRVLGILSSSLVTSTFILRGVTIVWYQSAINW</sequence>
<evidence type="ECO:0000313" key="1">
    <source>
        <dbReference type="EMBL" id="KAH9382013.1"/>
    </source>
</evidence>
<comment type="caution">
    <text evidence="1">The sequence shown here is derived from an EMBL/GenBank/DDBJ whole genome shotgun (WGS) entry which is preliminary data.</text>
</comment>
<dbReference type="Proteomes" id="UP000821853">
    <property type="component" value="Chromosome 9"/>
</dbReference>